<name>A0A1G7HWW9_9BACT</name>
<accession>A0A1G7HWW9</accession>
<feature type="transmembrane region" description="Helical" evidence="6">
    <location>
        <begin position="242"/>
        <end position="268"/>
    </location>
</feature>
<feature type="region of interest" description="Disordered" evidence="5">
    <location>
        <begin position="50"/>
        <end position="159"/>
    </location>
</feature>
<gene>
    <name evidence="8" type="ORF">SAMN05192586_10163</name>
</gene>
<evidence type="ECO:0000256" key="5">
    <source>
        <dbReference type="SAM" id="MobiDB-lite"/>
    </source>
</evidence>
<dbReference type="AlphaFoldDB" id="A0A1G7HWW9"/>
<dbReference type="EMBL" id="FNBX01000001">
    <property type="protein sequence ID" value="SDF04942.1"/>
    <property type="molecule type" value="Genomic_DNA"/>
</dbReference>
<dbReference type="Pfam" id="PF04893">
    <property type="entry name" value="Yip1"/>
    <property type="match status" value="1"/>
</dbReference>
<dbReference type="OrthoDB" id="5469864at2"/>
<dbReference type="Proteomes" id="UP000199355">
    <property type="component" value="Unassembled WGS sequence"/>
</dbReference>
<evidence type="ECO:0000256" key="4">
    <source>
        <dbReference type="ARBA" id="ARBA00023136"/>
    </source>
</evidence>
<evidence type="ECO:0000256" key="3">
    <source>
        <dbReference type="ARBA" id="ARBA00022989"/>
    </source>
</evidence>
<dbReference type="RefSeq" id="WP_092152343.1">
    <property type="nucleotide sequence ID" value="NZ_FNBX01000001.1"/>
</dbReference>
<evidence type="ECO:0000256" key="2">
    <source>
        <dbReference type="ARBA" id="ARBA00022692"/>
    </source>
</evidence>
<feature type="transmembrane region" description="Helical" evidence="6">
    <location>
        <begin position="196"/>
        <end position="222"/>
    </location>
</feature>
<organism evidence="8 9">
    <name type="scientific">Desulfovibrio legallii</name>
    <dbReference type="NCBI Taxonomy" id="571438"/>
    <lineage>
        <taxon>Bacteria</taxon>
        <taxon>Pseudomonadati</taxon>
        <taxon>Thermodesulfobacteriota</taxon>
        <taxon>Desulfovibrionia</taxon>
        <taxon>Desulfovibrionales</taxon>
        <taxon>Desulfovibrionaceae</taxon>
        <taxon>Desulfovibrio</taxon>
    </lineage>
</organism>
<reference evidence="9" key="1">
    <citation type="submission" date="2016-10" db="EMBL/GenBank/DDBJ databases">
        <authorList>
            <person name="Varghese N."/>
            <person name="Submissions S."/>
        </authorList>
    </citation>
    <scope>NUCLEOTIDE SEQUENCE [LARGE SCALE GENOMIC DNA]</scope>
    <source>
        <strain evidence="9">KHC7</strain>
    </source>
</reference>
<feature type="compositionally biased region" description="Basic and acidic residues" evidence="5">
    <location>
        <begin position="115"/>
        <end position="142"/>
    </location>
</feature>
<sequence length="354" mass="38136">MNITCPRCGFSRPLPDDRLPRRPVIATCPQCACRFRFAPDAGVLEVLAPVPGAAQEPPQDMAQTPPAAPGGGDDPLPPGAIVPGRPAPPAAGAEKADSSREDEEAAAPARKAARPRWDEDAAAEDAGRNAARDRKREGREAEAGFDQEAGEDNPWRRAPEPDGWPAAFYHTCMRVMFGSQRFFAALRPGEAQTRALIFYLIISAVQVAVERVWSGVFLSLMAPSAASDPQLEKMLILLSPQMSLPMTVLLKLAVSVVQIYVLSALIQFTYGFVASKRQDFSLVFQVMAYASAPGLLCIVPLLGSVVGFIWSFACILVGCRAALRLSWPQTLMGLAPILLLLAPLLLQMAQATQF</sequence>
<evidence type="ECO:0000256" key="6">
    <source>
        <dbReference type="SAM" id="Phobius"/>
    </source>
</evidence>
<dbReference type="InterPro" id="IPR006977">
    <property type="entry name" value="Yip1_dom"/>
</dbReference>
<feature type="compositionally biased region" description="Pro residues" evidence="5">
    <location>
        <begin position="75"/>
        <end position="89"/>
    </location>
</feature>
<protein>
    <recommendedName>
        <fullName evidence="7">Yip1 domain-containing protein</fullName>
    </recommendedName>
</protein>
<keyword evidence="4 6" id="KW-0472">Membrane</keyword>
<dbReference type="STRING" id="571438.SAMN05192586_10163"/>
<evidence type="ECO:0000313" key="9">
    <source>
        <dbReference type="Proteomes" id="UP000199355"/>
    </source>
</evidence>
<feature type="domain" description="Yip1" evidence="7">
    <location>
        <begin position="175"/>
        <end position="343"/>
    </location>
</feature>
<keyword evidence="9" id="KW-1185">Reference proteome</keyword>
<evidence type="ECO:0000313" key="8">
    <source>
        <dbReference type="EMBL" id="SDF04942.1"/>
    </source>
</evidence>
<keyword evidence="3 6" id="KW-1133">Transmembrane helix</keyword>
<comment type="subcellular location">
    <subcellularLocation>
        <location evidence="1">Membrane</location>
        <topology evidence="1">Multi-pass membrane protein</topology>
    </subcellularLocation>
</comment>
<evidence type="ECO:0000256" key="1">
    <source>
        <dbReference type="ARBA" id="ARBA00004141"/>
    </source>
</evidence>
<feature type="transmembrane region" description="Helical" evidence="6">
    <location>
        <begin position="330"/>
        <end position="349"/>
    </location>
</feature>
<keyword evidence="2 6" id="KW-0812">Transmembrane</keyword>
<dbReference type="GO" id="GO:0016020">
    <property type="term" value="C:membrane"/>
    <property type="evidence" value="ECO:0007669"/>
    <property type="project" value="UniProtKB-SubCell"/>
</dbReference>
<proteinExistence type="predicted"/>
<evidence type="ECO:0000259" key="7">
    <source>
        <dbReference type="Pfam" id="PF04893"/>
    </source>
</evidence>